<reference evidence="2" key="1">
    <citation type="submission" date="2022-11" db="UniProtKB">
        <authorList>
            <consortium name="WormBaseParasite"/>
        </authorList>
    </citation>
    <scope>IDENTIFICATION</scope>
</reference>
<dbReference type="WBParaSite" id="ES5_v2.g28174.t1">
    <property type="protein sequence ID" value="ES5_v2.g28174.t1"/>
    <property type="gene ID" value="ES5_v2.g28174"/>
</dbReference>
<organism evidence="1 2">
    <name type="scientific">Panagrolaimus sp. ES5</name>
    <dbReference type="NCBI Taxonomy" id="591445"/>
    <lineage>
        <taxon>Eukaryota</taxon>
        <taxon>Metazoa</taxon>
        <taxon>Ecdysozoa</taxon>
        <taxon>Nematoda</taxon>
        <taxon>Chromadorea</taxon>
        <taxon>Rhabditida</taxon>
        <taxon>Tylenchina</taxon>
        <taxon>Panagrolaimomorpha</taxon>
        <taxon>Panagrolaimoidea</taxon>
        <taxon>Panagrolaimidae</taxon>
        <taxon>Panagrolaimus</taxon>
    </lineage>
</organism>
<accession>A0AC34GEZ8</accession>
<protein>
    <submittedName>
        <fullName evidence="2">Uncharacterized protein</fullName>
    </submittedName>
</protein>
<evidence type="ECO:0000313" key="1">
    <source>
        <dbReference type="Proteomes" id="UP000887579"/>
    </source>
</evidence>
<dbReference type="Proteomes" id="UP000887579">
    <property type="component" value="Unplaced"/>
</dbReference>
<evidence type="ECO:0000313" key="2">
    <source>
        <dbReference type="WBParaSite" id="ES5_v2.g28174.t1"/>
    </source>
</evidence>
<name>A0AC34GEZ8_9BILA</name>
<proteinExistence type="predicted"/>
<sequence length="197" mass="22618">MISLSASTESSDSLAIIDMDDLNLIDDESDKSYVDEDLEEEATDDESAAESKVNDKPKKIGYGSVEDMPAQHIRLFAPWIFDPDLDVVQMYKDILSEDDIVSIEEALNEKDEYERLKNYFTMVGDILGDDRDAQNVMHKFLEVSPHAAEIEPKIYFAHPDILEKAFNVYWLKFFKRPAMPNIIDRICFSMPVEPILE</sequence>